<dbReference type="CDD" id="cd11608">
    <property type="entry name" value="eIF2D_C"/>
    <property type="match status" value="1"/>
</dbReference>
<feature type="domain" description="SUI1" evidence="1">
    <location>
        <begin position="129"/>
        <end position="202"/>
    </location>
</feature>
<dbReference type="EMBL" id="ADBV01002114">
    <property type="protein sequence ID" value="EJW83580.1"/>
    <property type="molecule type" value="Genomic_DNA"/>
</dbReference>
<dbReference type="Proteomes" id="UP000004810">
    <property type="component" value="Unassembled WGS sequence"/>
</dbReference>
<dbReference type="AlphaFoldDB" id="J9B943"/>
<organism evidence="2 3">
    <name type="scientific">Wuchereria bancrofti</name>
    <dbReference type="NCBI Taxonomy" id="6293"/>
    <lineage>
        <taxon>Eukaryota</taxon>
        <taxon>Metazoa</taxon>
        <taxon>Ecdysozoa</taxon>
        <taxon>Nematoda</taxon>
        <taxon>Chromadorea</taxon>
        <taxon>Rhabditida</taxon>
        <taxon>Spirurina</taxon>
        <taxon>Spiruromorpha</taxon>
        <taxon>Filarioidea</taxon>
        <taxon>Onchocercidae</taxon>
        <taxon>Wuchereria</taxon>
    </lineage>
</organism>
<name>J9B943_WUCBA</name>
<accession>J9B943</accession>
<dbReference type="Gene3D" id="3.30.780.10">
    <property type="entry name" value="SUI1-like domain"/>
    <property type="match status" value="1"/>
</dbReference>
<dbReference type="PANTHER" id="PTHR12217:SF4">
    <property type="entry name" value="EUKARYOTIC TRANSLATION INITIATION FACTOR 2D"/>
    <property type="match status" value="1"/>
</dbReference>
<dbReference type="SUPFAM" id="SSF55159">
    <property type="entry name" value="eIF1-like"/>
    <property type="match status" value="1"/>
</dbReference>
<dbReference type="PROSITE" id="PS50296">
    <property type="entry name" value="SUI1"/>
    <property type="match status" value="1"/>
</dbReference>
<proteinExistence type="predicted"/>
<evidence type="ECO:0000313" key="2">
    <source>
        <dbReference type="EMBL" id="EJW83580.1"/>
    </source>
</evidence>
<dbReference type="InterPro" id="IPR036877">
    <property type="entry name" value="SUI1_dom_sf"/>
</dbReference>
<reference evidence="3" key="1">
    <citation type="submission" date="2012-08" db="EMBL/GenBank/DDBJ databases">
        <title>The Genome Sequence of Wuchereria bancrofti.</title>
        <authorList>
            <person name="Nutman T.B."/>
            <person name="Fink D.L."/>
            <person name="Russ C."/>
            <person name="Young S."/>
            <person name="Zeng Q."/>
            <person name="Koehrsen M."/>
            <person name="Alvarado L."/>
            <person name="Berlin A."/>
            <person name="Chapman S.B."/>
            <person name="Chen Z."/>
            <person name="Freedman E."/>
            <person name="Gellesch M."/>
            <person name="Goldberg J."/>
            <person name="Griggs A."/>
            <person name="Gujja S."/>
            <person name="Heilman E.R."/>
            <person name="Heiman D."/>
            <person name="Hepburn T."/>
            <person name="Howarth C."/>
            <person name="Jen D."/>
            <person name="Larson L."/>
            <person name="Lewis B."/>
            <person name="Mehta T."/>
            <person name="Park D."/>
            <person name="Pearson M."/>
            <person name="Roberts A."/>
            <person name="Saif S."/>
            <person name="Shea T."/>
            <person name="Shenoy N."/>
            <person name="Sisk P."/>
            <person name="Stolte C."/>
            <person name="Sykes S."/>
            <person name="Walk T."/>
            <person name="White J."/>
            <person name="Yandava C."/>
            <person name="Haas B."/>
            <person name="Henn M.R."/>
            <person name="Nusbaum C."/>
            <person name="Birren B."/>
        </authorList>
    </citation>
    <scope>NUCLEOTIDE SEQUENCE [LARGE SCALE GENOMIC DNA]</scope>
    <source>
        <strain evidence="3">NA</strain>
    </source>
</reference>
<dbReference type="InterPro" id="IPR039759">
    <property type="entry name" value="eIF2D_SUI1"/>
</dbReference>
<dbReference type="InterPro" id="IPR001950">
    <property type="entry name" value="SUI1"/>
</dbReference>
<evidence type="ECO:0000313" key="3">
    <source>
        <dbReference type="Proteomes" id="UP000004810"/>
    </source>
</evidence>
<dbReference type="GO" id="GO:0001731">
    <property type="term" value="P:formation of translation preinitiation complex"/>
    <property type="evidence" value="ECO:0007669"/>
    <property type="project" value="InterPro"/>
</dbReference>
<dbReference type="Pfam" id="PF01253">
    <property type="entry name" value="SUI1"/>
    <property type="match status" value="1"/>
</dbReference>
<evidence type="ECO:0000259" key="1">
    <source>
        <dbReference type="PROSITE" id="PS50296"/>
    </source>
</evidence>
<protein>
    <recommendedName>
        <fullName evidence="1">SUI1 domain-containing protein</fullName>
    </recommendedName>
</protein>
<dbReference type="InterPro" id="IPR039757">
    <property type="entry name" value="EIF2D"/>
</dbReference>
<gene>
    <name evidence="2" type="ORF">WUBG_05514</name>
</gene>
<dbReference type="GO" id="GO:0003743">
    <property type="term" value="F:translation initiation factor activity"/>
    <property type="evidence" value="ECO:0007669"/>
    <property type="project" value="InterPro"/>
</dbReference>
<comment type="caution">
    <text evidence="2">The sequence shown here is derived from an EMBL/GenBank/DDBJ whole genome shotgun (WGS) entry which is preliminary data.</text>
</comment>
<sequence>MHPLLKDFETTDEKINDIKTEKMLIKVDDYFAVTEPVSAIFRNKCGKSDLMEKAQVRQIITAYVKSMNPTIEGKLVIPNDSVLVSLLGSREPVDWNTLFQKIISKMTKTYVITWADGRQLIRKTALPKITFKIENRAGNKKVTLVNNLSIYGIDPKKLCREIQTGVATSAVVVNNAAECEGFQILVQGNQILFISNLLTKYGVEKKHMTGLELIPKK</sequence>
<dbReference type="PANTHER" id="PTHR12217">
    <property type="entry name" value="EUKARYOTIC TRANSLATION INITIATION FACTOR 2D"/>
    <property type="match status" value="1"/>
</dbReference>